<dbReference type="SUPFAM" id="SSF56784">
    <property type="entry name" value="HAD-like"/>
    <property type="match status" value="1"/>
</dbReference>
<dbReference type="NCBIfam" id="TIGR01509">
    <property type="entry name" value="HAD-SF-IA-v3"/>
    <property type="match status" value="1"/>
</dbReference>
<dbReference type="AlphaFoldDB" id="A0A3B1APG9"/>
<dbReference type="Gene3D" id="1.10.150.240">
    <property type="entry name" value="Putative phosphatase, domain 2"/>
    <property type="match status" value="1"/>
</dbReference>
<dbReference type="InterPro" id="IPR036412">
    <property type="entry name" value="HAD-like_sf"/>
</dbReference>
<evidence type="ECO:0000313" key="1">
    <source>
        <dbReference type="EMBL" id="VAX03601.1"/>
    </source>
</evidence>
<organism evidence="1">
    <name type="scientific">hydrothermal vent metagenome</name>
    <dbReference type="NCBI Taxonomy" id="652676"/>
    <lineage>
        <taxon>unclassified sequences</taxon>
        <taxon>metagenomes</taxon>
        <taxon>ecological metagenomes</taxon>
    </lineage>
</organism>
<dbReference type="GO" id="GO:0016787">
    <property type="term" value="F:hydrolase activity"/>
    <property type="evidence" value="ECO:0007669"/>
    <property type="project" value="UniProtKB-KW"/>
</dbReference>
<dbReference type="EMBL" id="UOFW01000055">
    <property type="protein sequence ID" value="VAX03601.1"/>
    <property type="molecule type" value="Genomic_DNA"/>
</dbReference>
<protein>
    <submittedName>
        <fullName evidence="1">HAD superfamily hydrolase</fullName>
    </submittedName>
</protein>
<dbReference type="SFLD" id="SFLDS00003">
    <property type="entry name" value="Haloacid_Dehalogenase"/>
    <property type="match status" value="1"/>
</dbReference>
<dbReference type="InterPro" id="IPR006439">
    <property type="entry name" value="HAD-SF_hydro_IA"/>
</dbReference>
<dbReference type="PRINTS" id="PR00413">
    <property type="entry name" value="HADHALOGNASE"/>
</dbReference>
<dbReference type="SFLD" id="SFLDG01129">
    <property type="entry name" value="C1.5:_HAD__Beta-PGM__Phosphata"/>
    <property type="match status" value="1"/>
</dbReference>
<proteinExistence type="predicted"/>
<reference evidence="1" key="1">
    <citation type="submission" date="2018-06" db="EMBL/GenBank/DDBJ databases">
        <authorList>
            <person name="Zhirakovskaya E."/>
        </authorList>
    </citation>
    <scope>NUCLEOTIDE SEQUENCE</scope>
</reference>
<dbReference type="InterPro" id="IPR023214">
    <property type="entry name" value="HAD_sf"/>
</dbReference>
<dbReference type="InterPro" id="IPR041492">
    <property type="entry name" value="HAD_2"/>
</dbReference>
<keyword evidence="1" id="KW-0378">Hydrolase</keyword>
<dbReference type="InterPro" id="IPR023198">
    <property type="entry name" value="PGP-like_dom2"/>
</dbReference>
<name>A0A3B1APG9_9ZZZZ</name>
<dbReference type="CDD" id="cd02603">
    <property type="entry name" value="HAD_sEH-N_like"/>
    <property type="match status" value="1"/>
</dbReference>
<gene>
    <name evidence="1" type="ORF">MNBD_ALPHA03-1531</name>
</gene>
<dbReference type="PANTHER" id="PTHR43611:SF3">
    <property type="entry name" value="FLAVIN MONONUCLEOTIDE HYDROLASE 1, CHLOROPLATIC"/>
    <property type="match status" value="1"/>
</dbReference>
<accession>A0A3B1APG9</accession>
<sequence>MLPPQEHGLLHFRGHFMQNHVPLNPPIKAIIFDVGNVLVRWDPRLAFEALFKSNPQELDYFLSKVCTLEWHNRHDQGVPFAENISLLQKKFPEYVHMIAAYNSQWDNMFGGIIEGSVQILHQLHNQKYPLFGLTNFPAEKFLTFKQAHDFMDLFLDIIVSGEEKITKPDPRIYQILLKRTGIPAAHSLFIDDRQENIIAAQKMGFQTHQFTSPENLRTYLTSHQIISL</sequence>
<dbReference type="PANTHER" id="PTHR43611">
    <property type="entry name" value="ALPHA-D-GLUCOSE 1-PHOSPHATE PHOSPHATASE"/>
    <property type="match status" value="1"/>
</dbReference>
<dbReference type="Gene3D" id="3.40.50.1000">
    <property type="entry name" value="HAD superfamily/HAD-like"/>
    <property type="match status" value="1"/>
</dbReference>
<dbReference type="Pfam" id="PF13419">
    <property type="entry name" value="HAD_2"/>
    <property type="match status" value="1"/>
</dbReference>